<protein>
    <submittedName>
        <fullName evidence="1">Uncharacterized protein</fullName>
    </submittedName>
</protein>
<comment type="caution">
    <text evidence="1">The sequence shown here is derived from an EMBL/GenBank/DDBJ whole genome shotgun (WGS) entry which is preliminary data.</text>
</comment>
<sequence length="85" mass="9674">MNPSAALRFQQQRSEIMNPVSQFVNNFLNDFVATAGLNFRTAKARYLPNPNGTASLPPAPRFRWRERGVILSTCPHPCKRFVKKV</sequence>
<evidence type="ECO:0000313" key="1">
    <source>
        <dbReference type="EMBL" id="ONU82520.1"/>
    </source>
</evidence>
<organism evidence="1 2">
    <name type="scientific">Burkholderia cenocepacia</name>
    <dbReference type="NCBI Taxonomy" id="95486"/>
    <lineage>
        <taxon>Bacteria</taxon>
        <taxon>Pseudomonadati</taxon>
        <taxon>Pseudomonadota</taxon>
        <taxon>Betaproteobacteria</taxon>
        <taxon>Burkholderiales</taxon>
        <taxon>Burkholderiaceae</taxon>
        <taxon>Burkholderia</taxon>
        <taxon>Burkholderia cepacia complex</taxon>
    </lineage>
</organism>
<reference evidence="1 2" key="1">
    <citation type="submission" date="2016-08" db="EMBL/GenBank/DDBJ databases">
        <authorList>
            <person name="Seilhamer J.J."/>
        </authorList>
    </citation>
    <scope>NUCLEOTIDE SEQUENCE [LARGE SCALE GENOMIC DNA]</scope>
    <source>
        <strain evidence="1 2">VC14762</strain>
    </source>
</reference>
<dbReference type="AlphaFoldDB" id="A0A1V2W0L4"/>
<accession>A0A1V2W0L4</accession>
<evidence type="ECO:0000313" key="2">
    <source>
        <dbReference type="Proteomes" id="UP000188543"/>
    </source>
</evidence>
<dbReference type="Proteomes" id="UP000188543">
    <property type="component" value="Unassembled WGS sequence"/>
</dbReference>
<name>A0A1V2W0L4_9BURK</name>
<dbReference type="EMBL" id="MUTJ01000067">
    <property type="protein sequence ID" value="ONU82520.1"/>
    <property type="molecule type" value="Genomic_DNA"/>
</dbReference>
<gene>
    <name evidence="1" type="ORF">A8E72_21235</name>
</gene>
<proteinExistence type="predicted"/>